<comment type="caution">
    <text evidence="2">The sequence shown here is derived from an EMBL/GenBank/DDBJ whole genome shotgun (WGS) entry which is preliminary data.</text>
</comment>
<feature type="region of interest" description="Disordered" evidence="1">
    <location>
        <begin position="389"/>
        <end position="418"/>
    </location>
</feature>
<feature type="compositionally biased region" description="Basic and acidic residues" evidence="1">
    <location>
        <begin position="155"/>
        <end position="175"/>
    </location>
</feature>
<keyword evidence="3" id="KW-1185">Reference proteome</keyword>
<dbReference type="EMBL" id="JBBPBM010001033">
    <property type="protein sequence ID" value="KAK8488081.1"/>
    <property type="molecule type" value="Genomic_DNA"/>
</dbReference>
<feature type="region of interest" description="Disordered" evidence="1">
    <location>
        <begin position="242"/>
        <end position="286"/>
    </location>
</feature>
<feature type="compositionally biased region" description="Low complexity" evidence="1">
    <location>
        <begin position="265"/>
        <end position="286"/>
    </location>
</feature>
<evidence type="ECO:0000313" key="3">
    <source>
        <dbReference type="Proteomes" id="UP001472677"/>
    </source>
</evidence>
<evidence type="ECO:0000256" key="1">
    <source>
        <dbReference type="SAM" id="MobiDB-lite"/>
    </source>
</evidence>
<feature type="region of interest" description="Disordered" evidence="1">
    <location>
        <begin position="1"/>
        <end position="26"/>
    </location>
</feature>
<feature type="compositionally biased region" description="Basic and acidic residues" evidence="1">
    <location>
        <begin position="1"/>
        <end position="10"/>
    </location>
</feature>
<proteinExistence type="predicted"/>
<name>A0ABR2A5P1_9ROSI</name>
<feature type="region of interest" description="Disordered" evidence="1">
    <location>
        <begin position="126"/>
        <end position="189"/>
    </location>
</feature>
<protein>
    <submittedName>
        <fullName evidence="2">Uncharacterized protein</fullName>
    </submittedName>
</protein>
<organism evidence="2 3">
    <name type="scientific">Hibiscus sabdariffa</name>
    <name type="common">roselle</name>
    <dbReference type="NCBI Taxonomy" id="183260"/>
    <lineage>
        <taxon>Eukaryota</taxon>
        <taxon>Viridiplantae</taxon>
        <taxon>Streptophyta</taxon>
        <taxon>Embryophyta</taxon>
        <taxon>Tracheophyta</taxon>
        <taxon>Spermatophyta</taxon>
        <taxon>Magnoliopsida</taxon>
        <taxon>eudicotyledons</taxon>
        <taxon>Gunneridae</taxon>
        <taxon>Pentapetalae</taxon>
        <taxon>rosids</taxon>
        <taxon>malvids</taxon>
        <taxon>Malvales</taxon>
        <taxon>Malvaceae</taxon>
        <taxon>Malvoideae</taxon>
        <taxon>Hibiscus</taxon>
    </lineage>
</organism>
<dbReference type="Proteomes" id="UP001472677">
    <property type="component" value="Unassembled WGS sequence"/>
</dbReference>
<evidence type="ECO:0000313" key="2">
    <source>
        <dbReference type="EMBL" id="KAK8488081.1"/>
    </source>
</evidence>
<sequence length="418" mass="44107">MSENRGDEGSPRSLEAGTPSGRPPDVLLGAVASNVVTDSNCMLVQQVQSDSLERPRSPLSLDSQGQCKKLRGTGVHDPMEVLDAMEMEGVQRERANPVTAMFESEGQKFEISVEYGGSRMSYATAVNGSGRRSLQEQPGVEGTGGDPNKISETCGKSEDRVQEATDRVVHNESGERSTGGTNGNGELFGPWMMVDTRRKRANNEGPVSVKGMSKAEVRAGANRFADLGEEQVELMEEQGTVDNAASGLLSPNSGQPRTTSEDGRVSVSKAGSSSVSNSAKGSSEASRVLEKAVVLPMVEGQQVSVVEHAQVGGGKGHAAISLLEKGHGRSGVEGIVLGKVRGGKRSGREVSHQGLRVRKPPDMKTVSRAVLNEWVEEVSVNQEGELVPVHSVPAKPDSRDPVHGVDSGDVMEGSNGDC</sequence>
<gene>
    <name evidence="2" type="ORF">V6N12_008215</name>
</gene>
<feature type="compositionally biased region" description="Polar residues" evidence="1">
    <location>
        <begin position="249"/>
        <end position="258"/>
    </location>
</feature>
<reference evidence="2 3" key="1">
    <citation type="journal article" date="2024" name="G3 (Bethesda)">
        <title>Genome assembly of Hibiscus sabdariffa L. provides insights into metabolisms of medicinal natural products.</title>
        <authorList>
            <person name="Kim T."/>
        </authorList>
    </citation>
    <scope>NUCLEOTIDE SEQUENCE [LARGE SCALE GENOMIC DNA]</scope>
    <source>
        <strain evidence="2">TK-2024</strain>
        <tissue evidence="2">Old leaves</tissue>
    </source>
</reference>
<feature type="region of interest" description="Disordered" evidence="1">
    <location>
        <begin position="47"/>
        <end position="72"/>
    </location>
</feature>
<feature type="compositionally biased region" description="Polar residues" evidence="1">
    <location>
        <begin position="126"/>
        <end position="136"/>
    </location>
</feature>
<accession>A0ABR2A5P1</accession>